<reference evidence="3 4" key="2">
    <citation type="journal article" date="2011" name="PLoS ONE">
        <title>The Cyst-Dividing Bacterium Ramlibacter tataouinensis TTB310 Genome Reveals a Well-Stocked Toolbox for Adaptation to a Desert Environment.</title>
        <authorList>
            <person name="De Luca G."/>
            <person name="Barakat M."/>
            <person name="Ortet P."/>
            <person name="Fochesato S."/>
            <person name="Jourlin-Castelli C."/>
            <person name="Ansaldi M."/>
            <person name="Py B."/>
            <person name="Fichant G."/>
            <person name="Coutinho P.M."/>
            <person name="Voulhoux R."/>
            <person name="Bastien O."/>
            <person name="Marechal E."/>
            <person name="Henrissat B."/>
            <person name="Quentin Y."/>
            <person name="Noirot P."/>
            <person name="Filloux A."/>
            <person name="Mejean V."/>
            <person name="Dubow M.S."/>
            <person name="Barras F."/>
            <person name="Barbe V."/>
            <person name="Weissenbach J."/>
            <person name="Mihalcescu I."/>
            <person name="Vermeglio A."/>
            <person name="Achouak W."/>
            <person name="Heulin T."/>
        </authorList>
    </citation>
    <scope>NUCLEOTIDE SEQUENCE [LARGE SCALE GENOMIC DNA]</scope>
    <source>
        <strain evidence="4">ATCC BAA-407 / DSM 14655 / LMG 21543 / TTB310</strain>
    </source>
</reference>
<evidence type="ECO:0000313" key="3">
    <source>
        <dbReference type="EMBL" id="AEG93135.1"/>
    </source>
</evidence>
<dbReference type="KEGG" id="rta:Rta_20420"/>
<dbReference type="HOGENOM" id="CLU_711439_0_0_4"/>
<feature type="transmembrane region" description="Helical" evidence="1">
    <location>
        <begin position="99"/>
        <end position="117"/>
    </location>
</feature>
<dbReference type="STRING" id="365046.Rta_20420"/>
<feature type="transmembrane region" description="Helical" evidence="1">
    <location>
        <begin position="6"/>
        <end position="27"/>
    </location>
</feature>
<dbReference type="EMBL" id="CP000245">
    <property type="protein sequence ID" value="AEG93135.1"/>
    <property type="molecule type" value="Genomic_DNA"/>
</dbReference>
<dbReference type="SMART" id="SM00267">
    <property type="entry name" value="GGDEF"/>
    <property type="match status" value="1"/>
</dbReference>
<name>F5XYF9_RAMTT</name>
<dbReference type="RefSeq" id="WP_013901367.1">
    <property type="nucleotide sequence ID" value="NC_015677.1"/>
</dbReference>
<accession>F5XYF9</accession>
<dbReference type="Pfam" id="PF00990">
    <property type="entry name" value="GGDEF"/>
    <property type="match status" value="1"/>
</dbReference>
<dbReference type="SUPFAM" id="SSF55073">
    <property type="entry name" value="Nucleotide cyclase"/>
    <property type="match status" value="1"/>
</dbReference>
<dbReference type="InterPro" id="IPR000160">
    <property type="entry name" value="GGDEF_dom"/>
</dbReference>
<feature type="transmembrane region" description="Helical" evidence="1">
    <location>
        <begin position="67"/>
        <end position="87"/>
    </location>
</feature>
<keyword evidence="1" id="KW-0812">Transmembrane</keyword>
<keyword evidence="1" id="KW-0472">Membrane</keyword>
<gene>
    <name evidence="3" type="ordered locus">Rta_20420</name>
</gene>
<keyword evidence="4" id="KW-1185">Reference proteome</keyword>
<evidence type="ECO:0000256" key="1">
    <source>
        <dbReference type="SAM" id="Phobius"/>
    </source>
</evidence>
<protein>
    <submittedName>
        <fullName evidence="3">Candidate membrane protein</fullName>
    </submittedName>
</protein>
<dbReference type="AlphaFoldDB" id="F5XYF9"/>
<feature type="transmembrane region" description="Helical" evidence="1">
    <location>
        <begin position="34"/>
        <end position="55"/>
    </location>
</feature>
<dbReference type="eggNOG" id="COG2199">
    <property type="taxonomic scope" value="Bacteria"/>
</dbReference>
<reference evidence="4" key="1">
    <citation type="submission" date="2006-01" db="EMBL/GenBank/DDBJ databases">
        <title>Genome of the cyst-dividing bacterium Ramlibacter tataouinensis.</title>
        <authorList>
            <person name="Barakat M."/>
            <person name="Ortet P."/>
            <person name="De Luca G."/>
            <person name="Jourlin-Castelli C."/>
            <person name="Ansaldi M."/>
            <person name="Py B."/>
            <person name="Fichant G."/>
            <person name="Coutinho P."/>
            <person name="Voulhoux R."/>
            <person name="Bastien O."/>
            <person name="Roy S."/>
            <person name="Marechal E."/>
            <person name="Henrissat B."/>
            <person name="Quentin Y."/>
            <person name="Noirot P."/>
            <person name="Filloux A."/>
            <person name="Mejean V."/>
            <person name="DuBow M."/>
            <person name="Barras F."/>
            <person name="Heulin T."/>
        </authorList>
    </citation>
    <scope>NUCLEOTIDE SEQUENCE [LARGE SCALE GENOMIC DNA]</scope>
    <source>
        <strain evidence="4">ATCC BAA-407 / DSM 14655 / LMG 21543 / TTB310</strain>
    </source>
</reference>
<evidence type="ECO:0000313" key="4">
    <source>
        <dbReference type="Proteomes" id="UP000008385"/>
    </source>
</evidence>
<feature type="transmembrane region" description="Helical" evidence="1">
    <location>
        <begin position="151"/>
        <end position="173"/>
    </location>
</feature>
<proteinExistence type="predicted"/>
<evidence type="ECO:0000259" key="2">
    <source>
        <dbReference type="SMART" id="SM00267"/>
    </source>
</evidence>
<dbReference type="InterPro" id="IPR043128">
    <property type="entry name" value="Rev_trsase/Diguanyl_cyclase"/>
</dbReference>
<organism evidence="3 4">
    <name type="scientific">Ramlibacter tataouinensis (strain ATCC BAA-407 / DSM 14655 / LMG 21543 / TTB310)</name>
    <dbReference type="NCBI Taxonomy" id="365046"/>
    <lineage>
        <taxon>Bacteria</taxon>
        <taxon>Pseudomonadati</taxon>
        <taxon>Pseudomonadota</taxon>
        <taxon>Betaproteobacteria</taxon>
        <taxon>Burkholderiales</taxon>
        <taxon>Comamonadaceae</taxon>
        <taxon>Ramlibacter</taxon>
    </lineage>
</organism>
<dbReference type="Gene3D" id="3.30.70.270">
    <property type="match status" value="1"/>
</dbReference>
<dbReference type="Proteomes" id="UP000008385">
    <property type="component" value="Chromosome"/>
</dbReference>
<dbReference type="InterPro" id="IPR029787">
    <property type="entry name" value="Nucleotide_cyclase"/>
</dbReference>
<feature type="transmembrane region" description="Helical" evidence="1">
    <location>
        <begin position="185"/>
        <end position="204"/>
    </location>
</feature>
<feature type="domain" description="GGDEF" evidence="2">
    <location>
        <begin position="209"/>
        <end position="391"/>
    </location>
</feature>
<keyword evidence="1" id="KW-1133">Transmembrane helix</keyword>
<sequence length="404" mass="43096">MDKLVVGIWGAFFGTVALMLAASLVAFARSLHRVALTAALSALMSGVFAAAYLGALPVVRPQAEARWLAHVAAVCSTALGLMLLAMLGLMRDELQARRIRRVAAGLATGVLALGWLLDPFHALALSSLWSCGVGAAGLLLCLRGALRGDPLGWLAVAGVSFMLLAVVGLSWIALDRQGVPWPVHAASALAGMAYLATIATAMWARYSYLIELREVLAHGPNYDPVTRLRSHAETAGPMVGAAFFRHEGERRPVGVIAVSIGNLYALENLHGRAAANHALFVCASRLRRCVPAQVEMGRLGDDGFLLLMRNASDTEALLSLARQVGARLLRPVALTTGQQPRQLDNAGMQWVAEVGVGVLQALPMMRPSTAVSMARAMSRTAWTYPSRIAWFDRVTEQIAELPAP</sequence>